<dbReference type="HOGENOM" id="CLU_565605_0_0_1"/>
<dbReference type="EMBL" id="FR824320">
    <property type="protein sequence ID" value="CCA25102.1"/>
    <property type="molecule type" value="Genomic_DNA"/>
</dbReference>
<proteinExistence type="predicted"/>
<evidence type="ECO:0000259" key="1">
    <source>
        <dbReference type="PROSITE" id="PS50186"/>
    </source>
</evidence>
<sequence length="505" mass="57315">MFAANESFIMMEDDDSFGMSSFRINKFAPITPILNTTREEVFFEDSTAKVKEIQALVARTENALCRIVTIRKSMESLVDFDQFQANRKVAKSGSKKLTLRRQDSSSSEASTIGSCDTRDTAMMYARDTSLLEDARSFVDDLHLPVPSSISIKHTSYSMIDMCTSKDSMQSLLPSSCVSTEFSESGSSDTILRGLLASYDSGSALVLKSTGEAETPGLIADRTHLNGSNEAMDSMHYDEDRFSCFSSLSLCDEEISNSFHKEKRLERLQDIEISFIEGYSKEFYTTMARFLQATIETKRHHVRLSFFKDTFCGHDCILRLFADGFADNQLIALRFGQTLMRLGYIEHVDHRIKVLRNSREDFYRFSRRFKRRGSECKQSRESIKAAHYRECVIAQELMICDNYDFDQASDQVHALVTEECLDILGRLLRRLLTQRNKLLSYKGLDYCFLGAEAVNVLQHSDIATSTLDAILIGQALFDEAIVESVAENVTSFQDKYIFYRFLAGAT</sequence>
<reference evidence="2" key="1">
    <citation type="journal article" date="2011" name="PLoS Biol.">
        <title>Gene gain and loss during evolution of obligate parasitism in the white rust pathogen of Arabidopsis thaliana.</title>
        <authorList>
            <person name="Kemen E."/>
            <person name="Gardiner A."/>
            <person name="Schultz-Larsen T."/>
            <person name="Kemen A.C."/>
            <person name="Balmuth A.L."/>
            <person name="Robert-Seilaniantz A."/>
            <person name="Bailey K."/>
            <person name="Holub E."/>
            <person name="Studholme D.J."/>
            <person name="Maclean D."/>
            <person name="Jones J.D."/>
        </authorList>
    </citation>
    <scope>NUCLEOTIDE SEQUENCE</scope>
</reference>
<dbReference type="InterPro" id="IPR000591">
    <property type="entry name" value="DEP_dom"/>
</dbReference>
<accession>F0W4V3</accession>
<dbReference type="SUPFAM" id="SSF46785">
    <property type="entry name" value="Winged helix' DNA-binding domain"/>
    <property type="match status" value="2"/>
</dbReference>
<organism evidence="2">
    <name type="scientific">Albugo laibachii Nc14</name>
    <dbReference type="NCBI Taxonomy" id="890382"/>
    <lineage>
        <taxon>Eukaryota</taxon>
        <taxon>Sar</taxon>
        <taxon>Stramenopiles</taxon>
        <taxon>Oomycota</taxon>
        <taxon>Peronosporomycetes</taxon>
        <taxon>Albuginales</taxon>
        <taxon>Albuginaceae</taxon>
        <taxon>Albugo</taxon>
    </lineage>
</organism>
<gene>
    <name evidence="2" type="primary">AlNc14C18G1923</name>
    <name evidence="3" type="synonym">AlNc14C275G10029</name>
    <name evidence="2" type="ORF">ALNC14_022840</name>
    <name evidence="3" type="ORF">ALNC14_112460</name>
</gene>
<dbReference type="Pfam" id="PF00610">
    <property type="entry name" value="DEP"/>
    <property type="match status" value="1"/>
</dbReference>
<dbReference type="EMBL" id="FR824063">
    <property type="protein sequence ID" value="CCA16141.1"/>
    <property type="molecule type" value="Genomic_DNA"/>
</dbReference>
<dbReference type="AlphaFoldDB" id="F0W4V3"/>
<dbReference type="Gene3D" id="1.10.10.10">
    <property type="entry name" value="Winged helix-like DNA-binding domain superfamily/Winged helix DNA-binding domain"/>
    <property type="match status" value="2"/>
</dbReference>
<dbReference type="InterPro" id="IPR036390">
    <property type="entry name" value="WH_DNA-bd_sf"/>
</dbReference>
<dbReference type="InterPro" id="IPR036388">
    <property type="entry name" value="WH-like_DNA-bd_sf"/>
</dbReference>
<dbReference type="SMART" id="SM00049">
    <property type="entry name" value="DEP"/>
    <property type="match status" value="2"/>
</dbReference>
<evidence type="ECO:0000313" key="3">
    <source>
        <dbReference type="EMBL" id="CCA25102.1"/>
    </source>
</evidence>
<dbReference type="PROSITE" id="PS50186">
    <property type="entry name" value="DEP"/>
    <property type="match status" value="1"/>
</dbReference>
<feature type="domain" description="DEP" evidence="1">
    <location>
        <begin position="290"/>
        <end position="366"/>
    </location>
</feature>
<evidence type="ECO:0000313" key="2">
    <source>
        <dbReference type="EMBL" id="CCA16141.1"/>
    </source>
</evidence>
<reference evidence="2" key="2">
    <citation type="submission" date="2011-02" db="EMBL/GenBank/DDBJ databases">
        <authorList>
            <person name="MacLean D."/>
        </authorList>
    </citation>
    <scope>NUCLEOTIDE SEQUENCE</scope>
</reference>
<dbReference type="CDD" id="cd04371">
    <property type="entry name" value="DEP"/>
    <property type="match status" value="2"/>
</dbReference>
<dbReference type="GO" id="GO:0035556">
    <property type="term" value="P:intracellular signal transduction"/>
    <property type="evidence" value="ECO:0007669"/>
    <property type="project" value="InterPro"/>
</dbReference>
<name>F0W4V3_9STRA</name>
<protein>
    <submittedName>
        <fullName evidence="2">Uncharacterized protein AlNc14C18G1923</fullName>
    </submittedName>
    <submittedName>
        <fullName evidence="3">Uncharacterized protein AlNc14C275G10029</fullName>
    </submittedName>
</protein>